<comment type="subcellular location">
    <subcellularLocation>
        <location evidence="1">Cell membrane</location>
    </subcellularLocation>
</comment>
<dbReference type="EMBL" id="JAMYWD010000008">
    <property type="protein sequence ID" value="KAJ4963484.1"/>
    <property type="molecule type" value="Genomic_DNA"/>
</dbReference>
<dbReference type="Pfam" id="PF00173">
    <property type="entry name" value="Cyt-b5"/>
    <property type="match status" value="1"/>
</dbReference>
<accession>A0A9Q0K4F7</accession>
<dbReference type="SMART" id="SM01117">
    <property type="entry name" value="Cyt-b5"/>
    <property type="match status" value="1"/>
</dbReference>
<keyword evidence="7" id="KW-0472">Membrane</keyword>
<dbReference type="SUPFAM" id="SSF55856">
    <property type="entry name" value="Cytochrome b5-like heme/steroid binding domain"/>
    <property type="match status" value="1"/>
</dbReference>
<gene>
    <name evidence="10" type="ORF">NE237_023423</name>
</gene>
<keyword evidence="11" id="KW-1185">Reference proteome</keyword>
<evidence type="ECO:0000256" key="4">
    <source>
        <dbReference type="ARBA" id="ARBA00022692"/>
    </source>
</evidence>
<comment type="caution">
    <text evidence="10">The sequence shown here is derived from an EMBL/GenBank/DDBJ whole genome shotgun (WGS) entry which is preliminary data.</text>
</comment>
<dbReference type="Proteomes" id="UP001141806">
    <property type="component" value="Unassembled WGS sequence"/>
</dbReference>
<name>A0A9Q0K4F7_9MAGN</name>
<keyword evidence="6" id="KW-0446">Lipid-binding</keyword>
<dbReference type="PANTHER" id="PTHR10281">
    <property type="entry name" value="MEMBRANE-ASSOCIATED PROGESTERONE RECEPTOR COMPONENT-RELATED"/>
    <property type="match status" value="1"/>
</dbReference>
<dbReference type="Gene3D" id="3.10.120.10">
    <property type="entry name" value="Cytochrome b5-like heme/steroid binding domain"/>
    <property type="match status" value="1"/>
</dbReference>
<keyword evidence="2" id="KW-1003">Cell membrane</keyword>
<dbReference type="PANTHER" id="PTHR10281:SF45">
    <property type="entry name" value="MEMBRANE STEROID-BINDING PROTEIN 2"/>
    <property type="match status" value="1"/>
</dbReference>
<keyword evidence="4" id="KW-0812">Transmembrane</keyword>
<keyword evidence="3" id="KW-0754">Steroid-binding</keyword>
<comment type="similarity">
    <text evidence="8">Belongs to the cytochrome b5 family. MAPR subfamily.</text>
</comment>
<dbReference type="FunFam" id="3.10.120.10:FF:000006">
    <property type="entry name" value="Membrane steroid-binding protein 1"/>
    <property type="match status" value="1"/>
</dbReference>
<organism evidence="10 11">
    <name type="scientific">Protea cynaroides</name>
    <dbReference type="NCBI Taxonomy" id="273540"/>
    <lineage>
        <taxon>Eukaryota</taxon>
        <taxon>Viridiplantae</taxon>
        <taxon>Streptophyta</taxon>
        <taxon>Embryophyta</taxon>
        <taxon>Tracheophyta</taxon>
        <taxon>Spermatophyta</taxon>
        <taxon>Magnoliopsida</taxon>
        <taxon>Proteales</taxon>
        <taxon>Proteaceae</taxon>
        <taxon>Protea</taxon>
    </lineage>
</organism>
<reference evidence="10" key="1">
    <citation type="journal article" date="2023" name="Plant J.">
        <title>The genome of the king protea, Protea cynaroides.</title>
        <authorList>
            <person name="Chang J."/>
            <person name="Duong T.A."/>
            <person name="Schoeman C."/>
            <person name="Ma X."/>
            <person name="Roodt D."/>
            <person name="Barker N."/>
            <person name="Li Z."/>
            <person name="Van de Peer Y."/>
            <person name="Mizrachi E."/>
        </authorList>
    </citation>
    <scope>NUCLEOTIDE SEQUENCE</scope>
    <source>
        <tissue evidence="10">Young leaves</tissue>
    </source>
</reference>
<evidence type="ECO:0000259" key="9">
    <source>
        <dbReference type="SMART" id="SM01117"/>
    </source>
</evidence>
<evidence type="ECO:0000256" key="5">
    <source>
        <dbReference type="ARBA" id="ARBA00022989"/>
    </source>
</evidence>
<dbReference type="InterPro" id="IPR001199">
    <property type="entry name" value="Cyt_B5-like_heme/steroid-bd"/>
</dbReference>
<sequence length="163" mass="17860">MEPLSPPTQLGEMTVVELKAYDGWDPEKSLLIAIKGQIYDVSQSRKFYGAGGPYALFGGKEASRALATLSFEEKIFTGDISGLNSSELDNLRDWENKFMDKYVKVGTIKRTEIVTNGPVASPVKNVFYGTTRRGAPYQNGGVLREGFGCLIGITSLSPRLMIL</sequence>
<dbReference type="GO" id="GO:0005496">
    <property type="term" value="F:steroid binding"/>
    <property type="evidence" value="ECO:0007669"/>
    <property type="project" value="UniProtKB-KW"/>
</dbReference>
<feature type="domain" description="Cytochrome b5 heme-binding" evidence="9">
    <location>
        <begin position="13"/>
        <end position="109"/>
    </location>
</feature>
<protein>
    <recommendedName>
        <fullName evidence="9">Cytochrome b5 heme-binding domain-containing protein</fullName>
    </recommendedName>
</protein>
<evidence type="ECO:0000313" key="11">
    <source>
        <dbReference type="Proteomes" id="UP001141806"/>
    </source>
</evidence>
<evidence type="ECO:0000256" key="7">
    <source>
        <dbReference type="ARBA" id="ARBA00023136"/>
    </source>
</evidence>
<dbReference type="GO" id="GO:0005783">
    <property type="term" value="C:endoplasmic reticulum"/>
    <property type="evidence" value="ECO:0007669"/>
    <property type="project" value="TreeGrafter"/>
</dbReference>
<evidence type="ECO:0000256" key="2">
    <source>
        <dbReference type="ARBA" id="ARBA00022475"/>
    </source>
</evidence>
<dbReference type="OrthoDB" id="547796at2759"/>
<evidence type="ECO:0000256" key="6">
    <source>
        <dbReference type="ARBA" id="ARBA00023121"/>
    </source>
</evidence>
<dbReference type="InterPro" id="IPR036400">
    <property type="entry name" value="Cyt_B5-like_heme/steroid_sf"/>
</dbReference>
<dbReference type="AlphaFoldDB" id="A0A9Q0K4F7"/>
<evidence type="ECO:0000256" key="8">
    <source>
        <dbReference type="ARBA" id="ARBA00038357"/>
    </source>
</evidence>
<evidence type="ECO:0000256" key="3">
    <source>
        <dbReference type="ARBA" id="ARBA00022665"/>
    </source>
</evidence>
<keyword evidence="5" id="KW-1133">Transmembrane helix</keyword>
<dbReference type="GO" id="GO:0005886">
    <property type="term" value="C:plasma membrane"/>
    <property type="evidence" value="ECO:0007669"/>
    <property type="project" value="UniProtKB-SubCell"/>
</dbReference>
<evidence type="ECO:0000313" key="10">
    <source>
        <dbReference type="EMBL" id="KAJ4963484.1"/>
    </source>
</evidence>
<proteinExistence type="inferred from homology"/>
<evidence type="ECO:0000256" key="1">
    <source>
        <dbReference type="ARBA" id="ARBA00004236"/>
    </source>
</evidence>
<dbReference type="InterPro" id="IPR050577">
    <property type="entry name" value="MAPR/NEUFC/NENF-like"/>
</dbReference>